<sequence length="287" mass="31585">MEIHKIPALRSPIMIVAFSGWNDAGEAATGALEYLTSAWSDEENPGSAVLIAEIDPEDFYDFQFSRPRVHTDETQTRIITWPSTQVFGLSLPDFDNDLVIVKGVEPSMRWKSFTNEILDLADDLDVCTIITLGSLLADIPHSRPIGVNVSAASAALAQRLEVELSLYEGPTGILGILHDGCTRRGIDSISLWAPVPHYASNAPSPKASLALIQSLEDFLSIAIPQDDLENLAQTWEKEVNVLAAEDSDVADYIKSLEDSRDAEVIPEASGEMIAKEFERYLRRQQSD</sequence>
<dbReference type="PANTHER" id="PTHR35610">
    <property type="entry name" value="3-ISOPROPYLMALATE DEHYDRATASE-RELATED"/>
    <property type="match status" value="1"/>
</dbReference>
<dbReference type="InterPro" id="IPR008492">
    <property type="entry name" value="Rv2714-like"/>
</dbReference>
<dbReference type="EMBL" id="CAFBMZ010000090">
    <property type="protein sequence ID" value="CAB4933824.1"/>
    <property type="molecule type" value="Genomic_DNA"/>
</dbReference>
<gene>
    <name evidence="1" type="ORF">UFOPK3684_01107</name>
</gene>
<evidence type="ECO:0000313" key="1">
    <source>
        <dbReference type="EMBL" id="CAB4933824.1"/>
    </source>
</evidence>
<name>A0A6J7IU30_9ZZZZ</name>
<dbReference type="InterPro" id="IPR038389">
    <property type="entry name" value="PSMG2_sf"/>
</dbReference>
<dbReference type="PANTHER" id="PTHR35610:SF8">
    <property type="entry name" value="3-ISOPROPYLMALATE DEHYDRATASE"/>
    <property type="match status" value="1"/>
</dbReference>
<accession>A0A6J7IU30</accession>
<dbReference type="PIRSF" id="PIRSF028754">
    <property type="entry name" value="UCP028754"/>
    <property type="match status" value="1"/>
</dbReference>
<protein>
    <submittedName>
        <fullName evidence="1">Unannotated protein</fullName>
    </submittedName>
</protein>
<dbReference type="Pfam" id="PF09754">
    <property type="entry name" value="PAC2"/>
    <property type="match status" value="1"/>
</dbReference>
<dbReference type="Gene3D" id="3.40.50.10900">
    <property type="entry name" value="PAC-like subunit"/>
    <property type="match status" value="1"/>
</dbReference>
<dbReference type="InterPro" id="IPR019151">
    <property type="entry name" value="Proteasome_assmbl_chaperone_2"/>
</dbReference>
<reference evidence="1" key="1">
    <citation type="submission" date="2020-05" db="EMBL/GenBank/DDBJ databases">
        <authorList>
            <person name="Chiriac C."/>
            <person name="Salcher M."/>
            <person name="Ghai R."/>
            <person name="Kavagutti S V."/>
        </authorList>
    </citation>
    <scope>NUCLEOTIDE SEQUENCE</scope>
</reference>
<dbReference type="AlphaFoldDB" id="A0A6J7IU30"/>
<dbReference type="SUPFAM" id="SSF159659">
    <property type="entry name" value="Cgl1923-like"/>
    <property type="match status" value="1"/>
</dbReference>
<organism evidence="1">
    <name type="scientific">freshwater metagenome</name>
    <dbReference type="NCBI Taxonomy" id="449393"/>
    <lineage>
        <taxon>unclassified sequences</taxon>
        <taxon>metagenomes</taxon>
        <taxon>ecological metagenomes</taxon>
    </lineage>
</organism>
<proteinExistence type="predicted"/>